<comment type="similarity">
    <text evidence="1">Belongs to the LysR transcriptional regulatory family.</text>
</comment>
<dbReference type="Gene3D" id="3.40.190.10">
    <property type="entry name" value="Periplasmic binding protein-like II"/>
    <property type="match status" value="2"/>
</dbReference>
<organism evidence="7 8">
    <name type="scientific">Nocardia arthritidis</name>
    <dbReference type="NCBI Taxonomy" id="228602"/>
    <lineage>
        <taxon>Bacteria</taxon>
        <taxon>Bacillati</taxon>
        <taxon>Actinomycetota</taxon>
        <taxon>Actinomycetes</taxon>
        <taxon>Mycobacteriales</taxon>
        <taxon>Nocardiaceae</taxon>
        <taxon>Nocardia</taxon>
    </lineage>
</organism>
<evidence type="ECO:0000259" key="6">
    <source>
        <dbReference type="PROSITE" id="PS50931"/>
    </source>
</evidence>
<dbReference type="FunFam" id="1.10.10.10:FF:000001">
    <property type="entry name" value="LysR family transcriptional regulator"/>
    <property type="match status" value="1"/>
</dbReference>
<dbReference type="AlphaFoldDB" id="A0A6G9YMX8"/>
<gene>
    <name evidence="7" type="ORF">F5544_33640</name>
</gene>
<dbReference type="PRINTS" id="PR00039">
    <property type="entry name" value="HTHLYSR"/>
</dbReference>
<keyword evidence="5" id="KW-0804">Transcription</keyword>
<name>A0A6G9YMX8_9NOCA</name>
<feature type="domain" description="HTH lysR-type" evidence="6">
    <location>
        <begin position="5"/>
        <end position="62"/>
    </location>
</feature>
<dbReference type="GO" id="GO:0032993">
    <property type="term" value="C:protein-DNA complex"/>
    <property type="evidence" value="ECO:0007669"/>
    <property type="project" value="TreeGrafter"/>
</dbReference>
<dbReference type="CDD" id="cd08414">
    <property type="entry name" value="PBP2_LTTR_aromatics_like"/>
    <property type="match status" value="1"/>
</dbReference>
<reference evidence="7 8" key="1">
    <citation type="journal article" date="2019" name="ACS Chem. Biol.">
        <title>Identification and Mobilization of a Cryptic Antibiotic Biosynthesis Gene Locus from a Human-Pathogenic Nocardia Isolate.</title>
        <authorList>
            <person name="Herisse M."/>
            <person name="Ishida K."/>
            <person name="Porter J.L."/>
            <person name="Howden B."/>
            <person name="Hertweck C."/>
            <person name="Stinear T.P."/>
            <person name="Pidot S.J."/>
        </authorList>
    </citation>
    <scope>NUCLEOTIDE SEQUENCE [LARGE SCALE GENOMIC DNA]</scope>
    <source>
        <strain evidence="7 8">AUSMDU00012717</strain>
    </source>
</reference>
<dbReference type="InterPro" id="IPR036388">
    <property type="entry name" value="WH-like_DNA-bd_sf"/>
</dbReference>
<evidence type="ECO:0000313" key="8">
    <source>
        <dbReference type="Proteomes" id="UP000503540"/>
    </source>
</evidence>
<dbReference type="EMBL" id="CP046172">
    <property type="protein sequence ID" value="QIS14564.1"/>
    <property type="molecule type" value="Genomic_DNA"/>
</dbReference>
<dbReference type="PANTHER" id="PTHR30346:SF28">
    <property type="entry name" value="HTH-TYPE TRANSCRIPTIONAL REGULATOR CYNR"/>
    <property type="match status" value="1"/>
</dbReference>
<dbReference type="GO" id="GO:0003677">
    <property type="term" value="F:DNA binding"/>
    <property type="evidence" value="ECO:0007669"/>
    <property type="project" value="UniProtKB-KW"/>
</dbReference>
<evidence type="ECO:0000256" key="3">
    <source>
        <dbReference type="ARBA" id="ARBA00023125"/>
    </source>
</evidence>
<keyword evidence="2" id="KW-0805">Transcription regulation</keyword>
<dbReference type="KEGG" id="nah:F5544_33640"/>
<accession>A0A6G9YMX8</accession>
<proteinExistence type="inferred from homology"/>
<evidence type="ECO:0000256" key="4">
    <source>
        <dbReference type="ARBA" id="ARBA00023159"/>
    </source>
</evidence>
<dbReference type="InterPro" id="IPR000847">
    <property type="entry name" value="LysR_HTH_N"/>
</dbReference>
<dbReference type="Gene3D" id="1.10.10.10">
    <property type="entry name" value="Winged helix-like DNA-binding domain superfamily/Winged helix DNA-binding domain"/>
    <property type="match status" value="1"/>
</dbReference>
<evidence type="ECO:0000256" key="1">
    <source>
        <dbReference type="ARBA" id="ARBA00009437"/>
    </source>
</evidence>
<dbReference type="RefSeq" id="WP_167476953.1">
    <property type="nucleotide sequence ID" value="NZ_CP046172.1"/>
</dbReference>
<dbReference type="InterPro" id="IPR005119">
    <property type="entry name" value="LysR_subst-bd"/>
</dbReference>
<dbReference type="Pfam" id="PF03466">
    <property type="entry name" value="LysR_substrate"/>
    <property type="match status" value="1"/>
</dbReference>
<evidence type="ECO:0000256" key="5">
    <source>
        <dbReference type="ARBA" id="ARBA00023163"/>
    </source>
</evidence>
<evidence type="ECO:0000256" key="2">
    <source>
        <dbReference type="ARBA" id="ARBA00023015"/>
    </source>
</evidence>
<dbReference type="SUPFAM" id="SSF46785">
    <property type="entry name" value="Winged helix' DNA-binding domain"/>
    <property type="match status" value="1"/>
</dbReference>
<dbReference type="PANTHER" id="PTHR30346">
    <property type="entry name" value="TRANSCRIPTIONAL DUAL REGULATOR HCAR-RELATED"/>
    <property type="match status" value="1"/>
</dbReference>
<dbReference type="InterPro" id="IPR036390">
    <property type="entry name" value="WH_DNA-bd_sf"/>
</dbReference>
<dbReference type="SUPFAM" id="SSF53850">
    <property type="entry name" value="Periplasmic binding protein-like II"/>
    <property type="match status" value="1"/>
</dbReference>
<keyword evidence="4" id="KW-0010">Activator</keyword>
<protein>
    <submittedName>
        <fullName evidence="7">LysR family transcriptional regulator</fullName>
    </submittedName>
</protein>
<dbReference type="PROSITE" id="PS50931">
    <property type="entry name" value="HTH_LYSR"/>
    <property type="match status" value="1"/>
</dbReference>
<evidence type="ECO:0000313" key="7">
    <source>
        <dbReference type="EMBL" id="QIS14564.1"/>
    </source>
</evidence>
<dbReference type="Pfam" id="PF00126">
    <property type="entry name" value="HTH_1"/>
    <property type="match status" value="1"/>
</dbReference>
<keyword evidence="3" id="KW-0238">DNA-binding</keyword>
<dbReference type="GO" id="GO:0003700">
    <property type="term" value="F:DNA-binding transcription factor activity"/>
    <property type="evidence" value="ECO:0007669"/>
    <property type="project" value="InterPro"/>
</dbReference>
<dbReference type="Proteomes" id="UP000503540">
    <property type="component" value="Chromosome"/>
</dbReference>
<sequence>MAFSIDARSLRYFLAVAEEGNFTRAAARVGIAQPALSAQIRRMEAQLGAPLLVRTTRRVELTPAGRLLAEEGPAALAAWDRLLARVRATAAGESGAMRIVFSASMGSDTAPALLAALERELPGFRLSGHPLPTPLITPEVASGSADAGITRSAQPIDGTRRFLLRVERRGVQLAADHPLTAHAELDLVAAARFPIMQHPRADNPAHYDEVRKLFAGLDPEFVEPVIAFDMSRGLISSGAAIAIVGESGVRAQPAGLRWIPLRDPGIELRTYLVLPRNSAPVSQQIRAVARELALERGWLVGAEPR</sequence>
<keyword evidence="8" id="KW-1185">Reference proteome</keyword>